<accession>A0A9N9S4D7</accession>
<keyword evidence="1" id="KW-0433">Leucine-rich repeat</keyword>
<dbReference type="SUPFAM" id="SSF52058">
    <property type="entry name" value="L domain-like"/>
    <property type="match status" value="1"/>
</dbReference>
<dbReference type="PANTHER" id="PTHR24366">
    <property type="entry name" value="IG(IMMUNOGLOBULIN) AND LRR(LEUCINE RICH REPEAT) DOMAINS"/>
    <property type="match status" value="1"/>
</dbReference>
<sequence length="541" mass="59251">MARIYSIITFILIALTTISTSFDLNCRFEYTNGYAVIGRVYICISSGINMPTPESARFNRMIGTHQGQQSNGLVDGFHANRQIISYFPQGLDWFFPNLISLSVMRCGMKEIHQSDLKPFPGLRSLNMYDNKLQVLEQGLMDYNPNLEVVGFHGNRLVHIDPNVFDNLNKMTDLYVEGVPCIDKNTDTRDETLACVNIMKTQCVDPEFVDMNKQVKNLINESEILSPEEFIEKADMMENVVADYEFSNFRPLSDSIKNLRSLKMDIPTSEPIENVPEDPMHLDSPDSATQATISSTEAPISSSEASTSTTEASTSTTEATTSTTEATTTTTEATTTTSEAITSTTEATTSTTESAISTTEAATSTTESPLSSTEATTSASPETTSTTEVPLVTTEATTSTTEATTLSTEGVTSTTEAATSTTETTTTTETPISSTKAPKSSPESPDDPKNDQEPLIDKKFEKLTDEINDLVTDTLANVNNLKMIQDATDESIKELKAAQDATKSYVESIEEKVKAIETQVQERFSDLDKKLDSILRALRIGE</sequence>
<dbReference type="InterPro" id="IPR032675">
    <property type="entry name" value="LRR_dom_sf"/>
</dbReference>
<dbReference type="OrthoDB" id="676979at2759"/>
<evidence type="ECO:0000256" key="1">
    <source>
        <dbReference type="ARBA" id="ARBA00022614"/>
    </source>
</evidence>
<reference evidence="5" key="2">
    <citation type="submission" date="2022-10" db="EMBL/GenBank/DDBJ databases">
        <authorList>
            <consortium name="ENA_rothamsted_submissions"/>
            <consortium name="culmorum"/>
            <person name="King R."/>
        </authorList>
    </citation>
    <scope>NUCLEOTIDE SEQUENCE</scope>
</reference>
<dbReference type="InterPro" id="IPR001611">
    <property type="entry name" value="Leu-rich_rpt"/>
</dbReference>
<dbReference type="EMBL" id="OU895880">
    <property type="protein sequence ID" value="CAG9810121.1"/>
    <property type="molecule type" value="Genomic_DNA"/>
</dbReference>
<feature type="chain" id="PRO_5040270973" evidence="4">
    <location>
        <begin position="22"/>
        <end position="541"/>
    </location>
</feature>
<name>A0A9N9S4D7_9DIPT</name>
<evidence type="ECO:0000256" key="4">
    <source>
        <dbReference type="SAM" id="SignalP"/>
    </source>
</evidence>
<keyword evidence="6" id="KW-1185">Reference proteome</keyword>
<keyword evidence="2" id="KW-0677">Repeat</keyword>
<evidence type="ECO:0000256" key="3">
    <source>
        <dbReference type="SAM" id="MobiDB-lite"/>
    </source>
</evidence>
<keyword evidence="4" id="KW-0732">Signal</keyword>
<dbReference type="Proteomes" id="UP001153620">
    <property type="component" value="Chromosome 4"/>
</dbReference>
<dbReference type="AlphaFoldDB" id="A0A9N9S4D7"/>
<evidence type="ECO:0000313" key="6">
    <source>
        <dbReference type="Proteomes" id="UP001153620"/>
    </source>
</evidence>
<organism evidence="5 6">
    <name type="scientific">Chironomus riparius</name>
    <dbReference type="NCBI Taxonomy" id="315576"/>
    <lineage>
        <taxon>Eukaryota</taxon>
        <taxon>Metazoa</taxon>
        <taxon>Ecdysozoa</taxon>
        <taxon>Arthropoda</taxon>
        <taxon>Hexapoda</taxon>
        <taxon>Insecta</taxon>
        <taxon>Pterygota</taxon>
        <taxon>Neoptera</taxon>
        <taxon>Endopterygota</taxon>
        <taxon>Diptera</taxon>
        <taxon>Nematocera</taxon>
        <taxon>Chironomoidea</taxon>
        <taxon>Chironomidae</taxon>
        <taxon>Chironominae</taxon>
        <taxon>Chironomus</taxon>
    </lineage>
</organism>
<feature type="region of interest" description="Disordered" evidence="3">
    <location>
        <begin position="268"/>
        <end position="453"/>
    </location>
</feature>
<protein>
    <submittedName>
        <fullName evidence="5">Uncharacterized protein</fullName>
    </submittedName>
</protein>
<feature type="compositionally biased region" description="Low complexity" evidence="3">
    <location>
        <begin position="290"/>
        <end position="442"/>
    </location>
</feature>
<dbReference type="Gene3D" id="3.80.10.10">
    <property type="entry name" value="Ribonuclease Inhibitor"/>
    <property type="match status" value="1"/>
</dbReference>
<feature type="signal peptide" evidence="4">
    <location>
        <begin position="1"/>
        <end position="21"/>
    </location>
</feature>
<proteinExistence type="predicted"/>
<evidence type="ECO:0000256" key="2">
    <source>
        <dbReference type="ARBA" id="ARBA00022737"/>
    </source>
</evidence>
<dbReference type="Pfam" id="PF13855">
    <property type="entry name" value="LRR_8"/>
    <property type="match status" value="1"/>
</dbReference>
<gene>
    <name evidence="5" type="ORF">CHIRRI_LOCUS12938</name>
</gene>
<dbReference type="PANTHER" id="PTHR24366:SF170">
    <property type="entry name" value="RE50361P"/>
    <property type="match status" value="1"/>
</dbReference>
<reference evidence="5" key="1">
    <citation type="submission" date="2022-01" db="EMBL/GenBank/DDBJ databases">
        <authorList>
            <person name="King R."/>
        </authorList>
    </citation>
    <scope>NUCLEOTIDE SEQUENCE</scope>
</reference>
<evidence type="ECO:0000313" key="5">
    <source>
        <dbReference type="EMBL" id="CAG9810121.1"/>
    </source>
</evidence>